<reference evidence="1" key="1">
    <citation type="submission" date="2021-06" db="EMBL/GenBank/DDBJ databases">
        <authorList>
            <person name="Kallberg Y."/>
            <person name="Tangrot J."/>
            <person name="Rosling A."/>
        </authorList>
    </citation>
    <scope>NUCLEOTIDE SEQUENCE</scope>
    <source>
        <strain evidence="1">87-6 pot B 2015</strain>
    </source>
</reference>
<dbReference type="AlphaFoldDB" id="A0A9N9N183"/>
<name>A0A9N9N183_FUNMO</name>
<sequence>DTFLNMKEELNIQDKDSEALPNIQDKEFEELLTYNSAEDFSNADSISDKVVDIEADTEEDAKLFVVKVFQNWNHASKFMKKYVAIKGHGHIGHEFYSSAVRFVPLLRKLPKEVIQEIHFLTVVAKANAIIHKFHREVTSDEADTGILLRRLYDKKTEDPR</sequence>
<comment type="caution">
    <text evidence="1">The sequence shown here is derived from an EMBL/GenBank/DDBJ whole genome shotgun (WGS) entry which is preliminary data.</text>
</comment>
<gene>
    <name evidence="1" type="ORF">FMOSSE_LOCUS13644</name>
</gene>
<accession>A0A9N9N183</accession>
<dbReference type="Proteomes" id="UP000789375">
    <property type="component" value="Unassembled WGS sequence"/>
</dbReference>
<dbReference type="EMBL" id="CAJVPP010008488">
    <property type="protein sequence ID" value="CAG8697281.1"/>
    <property type="molecule type" value="Genomic_DNA"/>
</dbReference>
<keyword evidence="2" id="KW-1185">Reference proteome</keyword>
<proteinExistence type="predicted"/>
<evidence type="ECO:0000313" key="1">
    <source>
        <dbReference type="EMBL" id="CAG8697281.1"/>
    </source>
</evidence>
<feature type="non-terminal residue" evidence="1">
    <location>
        <position position="160"/>
    </location>
</feature>
<organism evidence="1 2">
    <name type="scientific">Funneliformis mosseae</name>
    <name type="common">Endomycorrhizal fungus</name>
    <name type="synonym">Glomus mosseae</name>
    <dbReference type="NCBI Taxonomy" id="27381"/>
    <lineage>
        <taxon>Eukaryota</taxon>
        <taxon>Fungi</taxon>
        <taxon>Fungi incertae sedis</taxon>
        <taxon>Mucoromycota</taxon>
        <taxon>Glomeromycotina</taxon>
        <taxon>Glomeromycetes</taxon>
        <taxon>Glomerales</taxon>
        <taxon>Glomeraceae</taxon>
        <taxon>Funneliformis</taxon>
    </lineage>
</organism>
<evidence type="ECO:0000313" key="2">
    <source>
        <dbReference type="Proteomes" id="UP000789375"/>
    </source>
</evidence>
<protein>
    <submittedName>
        <fullName evidence="1">3023_t:CDS:1</fullName>
    </submittedName>
</protein>